<evidence type="ECO:0000313" key="3">
    <source>
        <dbReference type="Proteomes" id="UP000245783"/>
    </source>
</evidence>
<name>A0A316VRD6_9BASI</name>
<reference evidence="2 3" key="1">
    <citation type="journal article" date="2018" name="Mol. Biol. Evol.">
        <title>Broad Genomic Sampling Reveals a Smut Pathogenic Ancestry of the Fungal Clade Ustilaginomycotina.</title>
        <authorList>
            <person name="Kijpornyongpan T."/>
            <person name="Mondo S.J."/>
            <person name="Barry K."/>
            <person name="Sandor L."/>
            <person name="Lee J."/>
            <person name="Lipzen A."/>
            <person name="Pangilinan J."/>
            <person name="LaButti K."/>
            <person name="Hainaut M."/>
            <person name="Henrissat B."/>
            <person name="Grigoriev I.V."/>
            <person name="Spatafora J.W."/>
            <person name="Aime M.C."/>
        </authorList>
    </citation>
    <scope>NUCLEOTIDE SEQUENCE [LARGE SCALE GENOMIC DNA]</scope>
    <source>
        <strain evidence="2 3">MCA 4658</strain>
    </source>
</reference>
<dbReference type="InParanoid" id="A0A316VRD6"/>
<proteinExistence type="predicted"/>
<protein>
    <submittedName>
        <fullName evidence="2">Uncharacterized protein</fullName>
    </submittedName>
</protein>
<feature type="region of interest" description="Disordered" evidence="1">
    <location>
        <begin position="1"/>
        <end position="23"/>
    </location>
</feature>
<gene>
    <name evidence="2" type="ORF">IE81DRAFT_78934</name>
</gene>
<keyword evidence="3" id="KW-1185">Reference proteome</keyword>
<dbReference type="Proteomes" id="UP000245783">
    <property type="component" value="Unassembled WGS sequence"/>
</dbReference>
<dbReference type="EMBL" id="KZ819547">
    <property type="protein sequence ID" value="PWN38741.1"/>
    <property type="molecule type" value="Genomic_DNA"/>
</dbReference>
<organism evidence="2 3">
    <name type="scientific">Ceraceosorus guamensis</name>
    <dbReference type="NCBI Taxonomy" id="1522189"/>
    <lineage>
        <taxon>Eukaryota</taxon>
        <taxon>Fungi</taxon>
        <taxon>Dikarya</taxon>
        <taxon>Basidiomycota</taxon>
        <taxon>Ustilaginomycotina</taxon>
        <taxon>Exobasidiomycetes</taxon>
        <taxon>Ceraceosorales</taxon>
        <taxon>Ceraceosoraceae</taxon>
        <taxon>Ceraceosorus</taxon>
    </lineage>
</organism>
<evidence type="ECO:0000313" key="2">
    <source>
        <dbReference type="EMBL" id="PWN38741.1"/>
    </source>
</evidence>
<evidence type="ECO:0000256" key="1">
    <source>
        <dbReference type="SAM" id="MobiDB-lite"/>
    </source>
</evidence>
<dbReference type="RefSeq" id="XP_025365901.1">
    <property type="nucleotide sequence ID" value="XM_025517639.1"/>
</dbReference>
<dbReference type="GeneID" id="37039509"/>
<accession>A0A316VRD6</accession>
<sequence length="168" mass="17728">MHPHPAISQRIERRTGDSSRDAGCAKSIESVTMTMLHGNQSGRQAGRQAGSLAVTSSAWERIVRHGNTGGVRVCACDLAPETRLDGRFAKGSMDARELLRLDCGGRMVRARRAQVLRDSSKGLGLELALALALALAPALADQSTPGATFNIVINISKARSGAVQLAAK</sequence>
<feature type="compositionally biased region" description="Basic and acidic residues" evidence="1">
    <location>
        <begin position="10"/>
        <end position="20"/>
    </location>
</feature>
<dbReference type="AlphaFoldDB" id="A0A316VRD6"/>